<keyword evidence="2 7" id="KW-0963">Cytoplasm</keyword>
<organism evidence="9 10">
    <name type="scientific">Portibacter lacus</name>
    <dbReference type="NCBI Taxonomy" id="1099794"/>
    <lineage>
        <taxon>Bacteria</taxon>
        <taxon>Pseudomonadati</taxon>
        <taxon>Bacteroidota</taxon>
        <taxon>Saprospiria</taxon>
        <taxon>Saprospirales</taxon>
        <taxon>Haliscomenobacteraceae</taxon>
        <taxon>Portibacter</taxon>
    </lineage>
</organism>
<evidence type="ECO:0000313" key="10">
    <source>
        <dbReference type="Proteomes" id="UP001156666"/>
    </source>
</evidence>
<dbReference type="GO" id="GO:0003700">
    <property type="term" value="F:DNA-binding transcription factor activity"/>
    <property type="evidence" value="ECO:0007669"/>
    <property type="project" value="UniProtKB-UniRule"/>
</dbReference>
<dbReference type="SUPFAM" id="SSF89447">
    <property type="entry name" value="AbrB/MazE/MraZ-like"/>
    <property type="match status" value="1"/>
</dbReference>
<dbReference type="Gene3D" id="3.40.1550.20">
    <property type="entry name" value="Transcriptional regulator MraZ domain"/>
    <property type="match status" value="1"/>
</dbReference>
<dbReference type="Proteomes" id="UP001156666">
    <property type="component" value="Unassembled WGS sequence"/>
</dbReference>
<feature type="domain" description="SpoVT-AbrB" evidence="8">
    <location>
        <begin position="81"/>
        <end position="124"/>
    </location>
</feature>
<dbReference type="InterPro" id="IPR003444">
    <property type="entry name" value="MraZ"/>
</dbReference>
<comment type="subunit">
    <text evidence="7">Forms oligomers.</text>
</comment>
<dbReference type="Pfam" id="PF02381">
    <property type="entry name" value="MraZ"/>
    <property type="match status" value="2"/>
</dbReference>
<keyword evidence="4 7" id="KW-0805">Transcription regulation</keyword>
<gene>
    <name evidence="7 9" type="primary">mraZ</name>
    <name evidence="9" type="ORF">GCM10007940_03900</name>
</gene>
<name>A0AA37SKW9_9BACT</name>
<dbReference type="PANTHER" id="PTHR34701">
    <property type="entry name" value="TRANSCRIPTIONAL REGULATOR MRAZ"/>
    <property type="match status" value="1"/>
</dbReference>
<evidence type="ECO:0000256" key="7">
    <source>
        <dbReference type="HAMAP-Rule" id="MF_01008"/>
    </source>
</evidence>
<comment type="subcellular location">
    <subcellularLocation>
        <location evidence="7">Cytoplasm</location>
        <location evidence="7">Nucleoid</location>
    </subcellularLocation>
</comment>
<reference evidence="9" key="1">
    <citation type="journal article" date="2014" name="Int. J. Syst. Evol. Microbiol.">
        <title>Complete genome sequence of Corynebacterium casei LMG S-19264T (=DSM 44701T), isolated from a smear-ripened cheese.</title>
        <authorList>
            <consortium name="US DOE Joint Genome Institute (JGI-PGF)"/>
            <person name="Walter F."/>
            <person name="Albersmeier A."/>
            <person name="Kalinowski J."/>
            <person name="Ruckert C."/>
        </authorList>
    </citation>
    <scope>NUCLEOTIDE SEQUENCE</scope>
    <source>
        <strain evidence="9">NBRC 108769</strain>
    </source>
</reference>
<evidence type="ECO:0000256" key="1">
    <source>
        <dbReference type="ARBA" id="ARBA00013860"/>
    </source>
</evidence>
<keyword evidence="3" id="KW-0677">Repeat</keyword>
<dbReference type="CDD" id="cd16320">
    <property type="entry name" value="MraZ_N"/>
    <property type="match status" value="1"/>
</dbReference>
<evidence type="ECO:0000313" key="9">
    <source>
        <dbReference type="EMBL" id="GLR15775.1"/>
    </source>
</evidence>
<dbReference type="GO" id="GO:0009295">
    <property type="term" value="C:nucleoid"/>
    <property type="evidence" value="ECO:0007669"/>
    <property type="project" value="UniProtKB-SubCell"/>
</dbReference>
<accession>A0AA37SKW9</accession>
<dbReference type="InterPro" id="IPR007159">
    <property type="entry name" value="SpoVT-AbrB_dom"/>
</dbReference>
<evidence type="ECO:0000256" key="2">
    <source>
        <dbReference type="ARBA" id="ARBA00022490"/>
    </source>
</evidence>
<comment type="similarity">
    <text evidence="7">Belongs to the MraZ family.</text>
</comment>
<dbReference type="AlphaFoldDB" id="A0AA37SKW9"/>
<evidence type="ECO:0000256" key="6">
    <source>
        <dbReference type="ARBA" id="ARBA00023163"/>
    </source>
</evidence>
<reference evidence="9" key="2">
    <citation type="submission" date="2023-01" db="EMBL/GenBank/DDBJ databases">
        <title>Draft genome sequence of Portibacter lacus strain NBRC 108769.</title>
        <authorList>
            <person name="Sun Q."/>
            <person name="Mori K."/>
        </authorList>
    </citation>
    <scope>NUCLEOTIDE SEQUENCE</scope>
    <source>
        <strain evidence="9">NBRC 108769</strain>
    </source>
</reference>
<dbReference type="CDD" id="cd16321">
    <property type="entry name" value="MraZ_C"/>
    <property type="match status" value="1"/>
</dbReference>
<evidence type="ECO:0000256" key="4">
    <source>
        <dbReference type="ARBA" id="ARBA00023015"/>
    </source>
</evidence>
<dbReference type="GO" id="GO:2000143">
    <property type="term" value="P:negative regulation of DNA-templated transcription initiation"/>
    <property type="evidence" value="ECO:0007669"/>
    <property type="project" value="TreeGrafter"/>
</dbReference>
<dbReference type="RefSeq" id="WP_235294646.1">
    <property type="nucleotide sequence ID" value="NZ_BSOH01000001.1"/>
</dbReference>
<feature type="domain" description="SpoVT-AbrB" evidence="8">
    <location>
        <begin position="7"/>
        <end position="52"/>
    </location>
</feature>
<dbReference type="HAMAP" id="MF_01008">
    <property type="entry name" value="MraZ"/>
    <property type="match status" value="1"/>
</dbReference>
<dbReference type="NCBIfam" id="TIGR00242">
    <property type="entry name" value="division/cell wall cluster transcriptional repressor MraZ"/>
    <property type="match status" value="1"/>
</dbReference>
<dbReference type="InterPro" id="IPR035642">
    <property type="entry name" value="MraZ_N"/>
</dbReference>
<evidence type="ECO:0000256" key="3">
    <source>
        <dbReference type="ARBA" id="ARBA00022737"/>
    </source>
</evidence>
<keyword evidence="10" id="KW-1185">Reference proteome</keyword>
<evidence type="ECO:0000259" key="8">
    <source>
        <dbReference type="PROSITE" id="PS51740"/>
    </source>
</evidence>
<sequence>MYTFTGEYEVKVDAKGRVRLPSALLKQIGEGALNFVVNRGFEKHLMMYPSDVWEKKTTEINQLNIYNTKQRQAIRYFYRGATKIATDGAERILLPKSLVEYAGIEKEAVLFAYHEQIEIWSKDAYDEMLNSEPDNFAEIADDIFGEGNSVSDNA</sequence>
<dbReference type="PROSITE" id="PS51740">
    <property type="entry name" value="SPOVT_ABRB"/>
    <property type="match status" value="2"/>
</dbReference>
<dbReference type="InterPro" id="IPR035644">
    <property type="entry name" value="MraZ_C"/>
</dbReference>
<dbReference type="EMBL" id="BSOH01000001">
    <property type="protein sequence ID" value="GLR15775.1"/>
    <property type="molecule type" value="Genomic_DNA"/>
</dbReference>
<comment type="caution">
    <text evidence="9">The sequence shown here is derived from an EMBL/GenBank/DDBJ whole genome shotgun (WGS) entry which is preliminary data.</text>
</comment>
<dbReference type="PANTHER" id="PTHR34701:SF1">
    <property type="entry name" value="TRANSCRIPTIONAL REGULATOR MRAZ"/>
    <property type="match status" value="1"/>
</dbReference>
<evidence type="ECO:0000256" key="5">
    <source>
        <dbReference type="ARBA" id="ARBA00023125"/>
    </source>
</evidence>
<dbReference type="InterPro" id="IPR038619">
    <property type="entry name" value="MraZ_sf"/>
</dbReference>
<proteinExistence type="inferred from homology"/>
<dbReference type="GO" id="GO:0000976">
    <property type="term" value="F:transcription cis-regulatory region binding"/>
    <property type="evidence" value="ECO:0007669"/>
    <property type="project" value="TreeGrafter"/>
</dbReference>
<keyword evidence="6 7" id="KW-0804">Transcription</keyword>
<protein>
    <recommendedName>
        <fullName evidence="1 7">Transcriptional regulator MraZ</fullName>
    </recommendedName>
</protein>
<dbReference type="GO" id="GO:0005737">
    <property type="term" value="C:cytoplasm"/>
    <property type="evidence" value="ECO:0007669"/>
    <property type="project" value="UniProtKB-UniRule"/>
</dbReference>
<keyword evidence="5 7" id="KW-0238">DNA-binding</keyword>
<dbReference type="InterPro" id="IPR020603">
    <property type="entry name" value="MraZ_dom"/>
</dbReference>
<dbReference type="InterPro" id="IPR037914">
    <property type="entry name" value="SpoVT-AbrB_sf"/>
</dbReference>